<dbReference type="RefSeq" id="WP_269330950.1">
    <property type="nucleotide sequence ID" value="NZ_JAMZFT010000001.1"/>
</dbReference>
<feature type="compositionally biased region" description="Low complexity" evidence="1">
    <location>
        <begin position="11"/>
        <end position="27"/>
    </location>
</feature>
<sequence>MSVIDFGGVSGAEAFGPAEGAPAPAEFQSALLTGSNPTDENGTDENGDGVIITDPSVPAPWPCDYDDGSNPACG</sequence>
<name>A0A9J6PAE3_9PROT</name>
<dbReference type="EMBL" id="JAMZFT010000001">
    <property type="protein sequence ID" value="MCP1334990.1"/>
    <property type="molecule type" value="Genomic_DNA"/>
</dbReference>
<evidence type="ECO:0000313" key="2">
    <source>
        <dbReference type="EMBL" id="MCP1334990.1"/>
    </source>
</evidence>
<evidence type="ECO:0000256" key="1">
    <source>
        <dbReference type="SAM" id="MobiDB-lite"/>
    </source>
</evidence>
<protein>
    <submittedName>
        <fullName evidence="2">Uncharacterized protein</fullName>
    </submittedName>
</protein>
<keyword evidence="3" id="KW-1185">Reference proteome</keyword>
<organism evidence="2 3">
    <name type="scientific">Futiania mangrovi</name>
    <dbReference type="NCBI Taxonomy" id="2959716"/>
    <lineage>
        <taxon>Bacteria</taxon>
        <taxon>Pseudomonadati</taxon>
        <taxon>Pseudomonadota</taxon>
        <taxon>Alphaproteobacteria</taxon>
        <taxon>Futianiales</taxon>
        <taxon>Futianiaceae</taxon>
        <taxon>Futiania</taxon>
    </lineage>
</organism>
<reference evidence="2" key="1">
    <citation type="submission" date="2022-06" db="EMBL/GenBank/DDBJ databases">
        <title>Isolation and Genomics of Futiania mangrovii gen. nov., sp. nov., a Rare and Metabolically-versatile member in the Class Alphaproteobacteria.</title>
        <authorList>
            <person name="Liu L."/>
            <person name="Huang W.-C."/>
            <person name="Pan J."/>
            <person name="Li J."/>
            <person name="Huang Y."/>
            <person name="Du H."/>
            <person name="Liu Y."/>
            <person name="Li M."/>
        </authorList>
    </citation>
    <scope>NUCLEOTIDE SEQUENCE</scope>
    <source>
        <strain evidence="2">FT118</strain>
    </source>
</reference>
<proteinExistence type="predicted"/>
<gene>
    <name evidence="2" type="ORF">NJQ99_01055</name>
</gene>
<feature type="region of interest" description="Disordered" evidence="1">
    <location>
        <begin position="1"/>
        <end position="74"/>
    </location>
</feature>
<dbReference type="AlphaFoldDB" id="A0A9J6PAE3"/>
<feature type="compositionally biased region" description="Polar residues" evidence="1">
    <location>
        <begin position="30"/>
        <end position="40"/>
    </location>
</feature>
<dbReference type="Proteomes" id="UP001055804">
    <property type="component" value="Unassembled WGS sequence"/>
</dbReference>
<accession>A0A9J6PAE3</accession>
<evidence type="ECO:0000313" key="3">
    <source>
        <dbReference type="Proteomes" id="UP001055804"/>
    </source>
</evidence>
<comment type="caution">
    <text evidence="2">The sequence shown here is derived from an EMBL/GenBank/DDBJ whole genome shotgun (WGS) entry which is preliminary data.</text>
</comment>